<dbReference type="AlphaFoldDB" id="A0A2M6ITJ6"/>
<evidence type="ECO:0000313" key="3">
    <source>
        <dbReference type="Proteomes" id="UP000231056"/>
    </source>
</evidence>
<dbReference type="PANTHER" id="PTHR20992">
    <property type="entry name" value="AT15442P-RELATED"/>
    <property type="match status" value="1"/>
</dbReference>
<feature type="transmembrane region" description="Helical" evidence="1">
    <location>
        <begin position="97"/>
        <end position="120"/>
    </location>
</feature>
<dbReference type="PANTHER" id="PTHR20992:SF9">
    <property type="entry name" value="AT15442P-RELATED"/>
    <property type="match status" value="1"/>
</dbReference>
<evidence type="ECO:0000256" key="1">
    <source>
        <dbReference type="SAM" id="Phobius"/>
    </source>
</evidence>
<keyword evidence="1" id="KW-1133">Transmembrane helix</keyword>
<keyword evidence="1" id="KW-0812">Transmembrane</keyword>
<accession>A0A2M6ITJ6</accession>
<evidence type="ECO:0000313" key="2">
    <source>
        <dbReference type="EMBL" id="PIQ73223.1"/>
    </source>
</evidence>
<proteinExistence type="predicted"/>
<feature type="transmembrane region" description="Helical" evidence="1">
    <location>
        <begin position="132"/>
        <end position="153"/>
    </location>
</feature>
<feature type="transmembrane region" description="Helical" evidence="1">
    <location>
        <begin position="37"/>
        <end position="58"/>
    </location>
</feature>
<keyword evidence="1" id="KW-0472">Membrane</keyword>
<protein>
    <recommendedName>
        <fullName evidence="4">TIGR00341 family protein</fullName>
    </recommendedName>
</protein>
<reference evidence="2 3" key="1">
    <citation type="submission" date="2017-09" db="EMBL/GenBank/DDBJ databases">
        <title>Depth-based differentiation of microbial function through sediment-hosted aquifers and enrichment of novel symbionts in the deep terrestrial subsurface.</title>
        <authorList>
            <person name="Probst A.J."/>
            <person name="Ladd B."/>
            <person name="Jarett J.K."/>
            <person name="Geller-Mcgrath D.E."/>
            <person name="Sieber C.M."/>
            <person name="Emerson J.B."/>
            <person name="Anantharaman K."/>
            <person name="Thomas B.C."/>
            <person name="Malmstrom R."/>
            <person name="Stieglmeier M."/>
            <person name="Klingl A."/>
            <person name="Woyke T."/>
            <person name="Ryan C.M."/>
            <person name="Banfield J.F."/>
        </authorList>
    </citation>
    <scope>NUCLEOTIDE SEQUENCE [LARGE SCALE GENOMIC DNA]</scope>
    <source>
        <strain evidence="2">CG11_big_fil_rev_8_21_14_0_20_36_8</strain>
    </source>
</reference>
<feature type="transmembrane region" description="Helical" evidence="1">
    <location>
        <begin position="192"/>
        <end position="216"/>
    </location>
</feature>
<dbReference type="Pfam" id="PF04087">
    <property type="entry name" value="DUF389"/>
    <property type="match status" value="1"/>
</dbReference>
<organism evidence="2 3">
    <name type="scientific">Candidatus Roizmanbacteria bacterium CG11_big_fil_rev_8_21_14_0_20_36_8</name>
    <dbReference type="NCBI Taxonomy" id="1974856"/>
    <lineage>
        <taxon>Bacteria</taxon>
        <taxon>Candidatus Roizmaniibacteriota</taxon>
    </lineage>
</organism>
<comment type="caution">
    <text evidence="2">The sequence shown here is derived from an EMBL/GenBank/DDBJ whole genome shotgun (WGS) entry which is preliminary data.</text>
</comment>
<gene>
    <name evidence="2" type="ORF">COV58_03700</name>
</gene>
<evidence type="ECO:0008006" key="4">
    <source>
        <dbReference type="Google" id="ProtNLM"/>
    </source>
</evidence>
<dbReference type="InterPro" id="IPR005240">
    <property type="entry name" value="DUF389"/>
</dbReference>
<feature type="transmembrane region" description="Helical" evidence="1">
    <location>
        <begin position="228"/>
        <end position="247"/>
    </location>
</feature>
<dbReference type="EMBL" id="PCVM01000086">
    <property type="protein sequence ID" value="PIQ73223.1"/>
    <property type="molecule type" value="Genomic_DNA"/>
</dbReference>
<sequence length="524" mass="57961">MMTLKKSDLIKKELGIIDDIHKVDRHDTLVTLKENSILSLSYVILLVSSTVICTLGLLLDSPAIVIGGMIISPLMWPMLKISAGISLARKNYISQALFLFLISVLISLVSAFAITIISPIKVLNTEILSRTAPTLLDVFVALAAGTVAALAVVQKKVSSSLAGVAIAASLMPPLCVGGIGLALLSFQTALGGLLLFIANVVSIIFVSIFVFRIVGVEIHGRSDLQSRGIIFVALMLLITSLPLFILLKNYSFEASSYLKTQQVLKTTLADISPLIYLNNVKTKLDKSADTGQEIVNIEADILVPEDIIINFDQKESIIQKLEKELSHNVILTLRVQKSIALQTETDREIKKIKDEISMLIQTKIQLIDKSVTIDAITITWDKKESAWKVDAVLRSDPSIIITEVDRKNIQDSLSKSIKQNIMLNFEVISRLKLRAEPDIEIDDIKNTIREFLKETYEDDVTISSLQVQTNKDNTAFQVKMTVTVSKTVKITKATVEKLKALLSVDHDEEFVFTIDQLDKTVQVY</sequence>
<name>A0A2M6ITJ6_9BACT</name>
<dbReference type="Proteomes" id="UP000231056">
    <property type="component" value="Unassembled WGS sequence"/>
</dbReference>
<feature type="transmembrane region" description="Helical" evidence="1">
    <location>
        <begin position="160"/>
        <end position="186"/>
    </location>
</feature>
<feature type="transmembrane region" description="Helical" evidence="1">
    <location>
        <begin position="64"/>
        <end position="85"/>
    </location>
</feature>